<dbReference type="EMBL" id="FQYW01000005">
    <property type="protein sequence ID" value="SHI41770.1"/>
    <property type="molecule type" value="Genomic_DNA"/>
</dbReference>
<comment type="subcellular location">
    <subcellularLocation>
        <location evidence="1">Cell envelope</location>
    </subcellularLocation>
</comment>
<dbReference type="OrthoDB" id="1668946at2"/>
<evidence type="ECO:0000313" key="6">
    <source>
        <dbReference type="EMBL" id="SHI41770.1"/>
    </source>
</evidence>
<evidence type="ECO:0000256" key="2">
    <source>
        <dbReference type="ARBA" id="ARBA00023054"/>
    </source>
</evidence>
<evidence type="ECO:0000256" key="1">
    <source>
        <dbReference type="ARBA" id="ARBA00004196"/>
    </source>
</evidence>
<dbReference type="Pfam" id="PF25973">
    <property type="entry name" value="BSH_CzcB"/>
    <property type="match status" value="1"/>
</dbReference>
<name>A0A1M6AZ72_9FIRM</name>
<sequence>MAEIDVTDKAKLVIKYGLAGVIALALLCSSLVWYIMYCWGNLDIYDAKIAGNMVGARAGAPGSVTEVMVHNGDTVKAGDVIARIEVTVTDEQIRQMEQTLELSEKNLAQIKQGVMIQRPVVHSGGGGASSAEIENAKNKLDQMNRLYEMGAVSGIQRDEAAAQYQAVLSRGGGSSSVTYESSYQPPNEEAVRRAELQVNQARMALEQAKTSSSATEITAPVDGVVYLNGIETGTEIKAGDVVAFVGNDNDIWVEAYLNPDESDYAVLGQLAYFFVDRKKYEGTIVEVISPEGDGESQDSNTANSEAGYTSPYPSGKIVVKIAIPREAKDGIHFGNNVDLRLSK</sequence>
<feature type="region of interest" description="Disordered" evidence="3">
    <location>
        <begin position="289"/>
        <end position="308"/>
    </location>
</feature>
<dbReference type="Gene3D" id="1.10.287.470">
    <property type="entry name" value="Helix hairpin bin"/>
    <property type="match status" value="1"/>
</dbReference>
<evidence type="ECO:0000313" key="7">
    <source>
        <dbReference type="Proteomes" id="UP000191240"/>
    </source>
</evidence>
<evidence type="ECO:0000259" key="5">
    <source>
        <dbReference type="Pfam" id="PF25973"/>
    </source>
</evidence>
<dbReference type="AlphaFoldDB" id="A0A1M6AZ72"/>
<dbReference type="PANTHER" id="PTHR32347:SF14">
    <property type="entry name" value="EFFLUX SYSTEM COMPONENT YKNX-RELATED"/>
    <property type="match status" value="1"/>
</dbReference>
<feature type="compositionally biased region" description="Polar residues" evidence="3">
    <location>
        <begin position="297"/>
        <end position="307"/>
    </location>
</feature>
<feature type="domain" description="CzcB-like barrel-sandwich hybrid" evidence="5">
    <location>
        <begin position="60"/>
        <end position="244"/>
    </location>
</feature>
<keyword evidence="4" id="KW-0472">Membrane</keyword>
<keyword evidence="4" id="KW-1133">Transmembrane helix</keyword>
<reference evidence="6 7" key="1">
    <citation type="submission" date="2016-11" db="EMBL/GenBank/DDBJ databases">
        <authorList>
            <person name="Jaros S."/>
            <person name="Januszkiewicz K."/>
            <person name="Wedrychowicz H."/>
        </authorList>
    </citation>
    <scope>NUCLEOTIDE SEQUENCE [LARGE SCALE GENOMIC DNA]</scope>
    <source>
        <strain evidence="6 7">DSM 3074</strain>
    </source>
</reference>
<keyword evidence="2" id="KW-0175">Coiled coil</keyword>
<dbReference type="Gene3D" id="2.40.50.100">
    <property type="match status" value="1"/>
</dbReference>
<gene>
    <name evidence="6" type="ORF">SAMN02745671_00528</name>
</gene>
<dbReference type="Gene3D" id="2.40.30.170">
    <property type="match status" value="1"/>
</dbReference>
<dbReference type="GO" id="GO:0030313">
    <property type="term" value="C:cell envelope"/>
    <property type="evidence" value="ECO:0007669"/>
    <property type="project" value="UniProtKB-SubCell"/>
</dbReference>
<dbReference type="RefSeq" id="WP_080325285.1">
    <property type="nucleotide sequence ID" value="NZ_FQYW01000005.1"/>
</dbReference>
<dbReference type="InterPro" id="IPR050465">
    <property type="entry name" value="UPF0194_transport"/>
</dbReference>
<keyword evidence="4" id="KW-0812">Transmembrane</keyword>
<dbReference type="PANTHER" id="PTHR32347">
    <property type="entry name" value="EFFLUX SYSTEM COMPONENT YKNX-RELATED"/>
    <property type="match status" value="1"/>
</dbReference>
<evidence type="ECO:0000256" key="4">
    <source>
        <dbReference type="SAM" id="Phobius"/>
    </source>
</evidence>
<dbReference type="SUPFAM" id="SSF111369">
    <property type="entry name" value="HlyD-like secretion proteins"/>
    <property type="match status" value="1"/>
</dbReference>
<protein>
    <submittedName>
        <fullName evidence="6">HlyD family secretion protein</fullName>
    </submittedName>
</protein>
<evidence type="ECO:0000256" key="3">
    <source>
        <dbReference type="SAM" id="MobiDB-lite"/>
    </source>
</evidence>
<accession>A0A1M6AZ72</accession>
<dbReference type="Proteomes" id="UP000191240">
    <property type="component" value="Unassembled WGS sequence"/>
</dbReference>
<organism evidence="6 7">
    <name type="scientific">Anaerovibrio lipolyticus DSM 3074</name>
    <dbReference type="NCBI Taxonomy" id="1120997"/>
    <lineage>
        <taxon>Bacteria</taxon>
        <taxon>Bacillati</taxon>
        <taxon>Bacillota</taxon>
        <taxon>Negativicutes</taxon>
        <taxon>Selenomonadales</taxon>
        <taxon>Selenomonadaceae</taxon>
        <taxon>Anaerovibrio</taxon>
    </lineage>
</organism>
<proteinExistence type="predicted"/>
<dbReference type="InterPro" id="IPR058647">
    <property type="entry name" value="BSH_CzcB-like"/>
</dbReference>
<feature type="transmembrane region" description="Helical" evidence="4">
    <location>
        <begin position="12"/>
        <end position="36"/>
    </location>
</feature>